<dbReference type="SMART" id="SM00646">
    <property type="entry name" value="Ami_3"/>
    <property type="match status" value="1"/>
</dbReference>
<dbReference type="SUPFAM" id="SSF53187">
    <property type="entry name" value="Zn-dependent exopeptidases"/>
    <property type="match status" value="1"/>
</dbReference>
<dbReference type="GO" id="GO:0030288">
    <property type="term" value="C:outer membrane-bounded periplasmic space"/>
    <property type="evidence" value="ECO:0007669"/>
    <property type="project" value="TreeGrafter"/>
</dbReference>
<evidence type="ECO:0000256" key="3">
    <source>
        <dbReference type="ARBA" id="ARBA00022801"/>
    </source>
</evidence>
<keyword evidence="6" id="KW-1185">Reference proteome</keyword>
<dbReference type="EC" id="3.5.1.28" evidence="2"/>
<evidence type="ECO:0000259" key="4">
    <source>
        <dbReference type="SMART" id="SM00646"/>
    </source>
</evidence>
<dbReference type="InterPro" id="IPR050695">
    <property type="entry name" value="N-acetylmuramoyl_amidase_3"/>
</dbReference>
<feature type="domain" description="MurNAc-LAA" evidence="4">
    <location>
        <begin position="202"/>
        <end position="342"/>
    </location>
</feature>
<evidence type="ECO:0000256" key="1">
    <source>
        <dbReference type="ARBA" id="ARBA00001561"/>
    </source>
</evidence>
<name>A0A7T7XLF1_9SPIR</name>
<dbReference type="RefSeq" id="WP_215625714.1">
    <property type="nucleotide sequence ID" value="NZ_CP067089.2"/>
</dbReference>
<dbReference type="EMBL" id="CP067089">
    <property type="protein sequence ID" value="QQO08408.1"/>
    <property type="molecule type" value="Genomic_DNA"/>
</dbReference>
<reference evidence="5" key="1">
    <citation type="submission" date="2021-01" db="EMBL/GenBank/DDBJ databases">
        <title>Description of Breznakiella homolactica.</title>
        <authorList>
            <person name="Song Y."/>
            <person name="Brune A."/>
        </authorList>
    </citation>
    <scope>NUCLEOTIDE SEQUENCE</scope>
    <source>
        <strain evidence="5">RmG30</strain>
    </source>
</reference>
<dbReference type="PANTHER" id="PTHR30404:SF0">
    <property type="entry name" value="N-ACETYLMURAMOYL-L-ALANINE AMIDASE AMIC"/>
    <property type="match status" value="1"/>
</dbReference>
<dbReference type="Proteomes" id="UP000595917">
    <property type="component" value="Chromosome"/>
</dbReference>
<dbReference type="GO" id="GO:0009253">
    <property type="term" value="P:peptidoglycan catabolic process"/>
    <property type="evidence" value="ECO:0007669"/>
    <property type="project" value="InterPro"/>
</dbReference>
<evidence type="ECO:0000256" key="2">
    <source>
        <dbReference type="ARBA" id="ARBA00011901"/>
    </source>
</evidence>
<proteinExistence type="predicted"/>
<dbReference type="KEGG" id="bhc:JFL75_15930"/>
<organism evidence="5 6">
    <name type="scientific">Breznakiella homolactica</name>
    <dbReference type="NCBI Taxonomy" id="2798577"/>
    <lineage>
        <taxon>Bacteria</taxon>
        <taxon>Pseudomonadati</taxon>
        <taxon>Spirochaetota</taxon>
        <taxon>Spirochaetia</taxon>
        <taxon>Spirochaetales</taxon>
        <taxon>Breznakiellaceae</taxon>
        <taxon>Breznakiella</taxon>
    </lineage>
</organism>
<dbReference type="PANTHER" id="PTHR30404">
    <property type="entry name" value="N-ACETYLMURAMOYL-L-ALANINE AMIDASE"/>
    <property type="match status" value="1"/>
</dbReference>
<dbReference type="Gene3D" id="3.40.630.40">
    <property type="entry name" value="Zn-dependent exopeptidases"/>
    <property type="match status" value="1"/>
</dbReference>
<dbReference type="CDD" id="cd02696">
    <property type="entry name" value="MurNAc-LAA"/>
    <property type="match status" value="1"/>
</dbReference>
<gene>
    <name evidence="5" type="ORF">JFL75_15930</name>
</gene>
<sequence length="358" mass="39872">MDRRDFHRTLHTVFFILLLTPGAVLHAQQPSSMPLDDALKSLGAALRWNPFFQAGVIEAGNHRAAFETGPRGSEALVLVDGRDVLTLPSPYVEKGLLYFPEAFVASLKAVLDTAARDDRDRYRIAAIIVDPGHGGKDSGAIGTHTINGKQLRLQEKDITLSVSKDLHSRLAAAYPDKRVLLTREGDTYPTLEDRVSIAHSVPLKDNEAIVFVSVHANASFNKNARGYEVWYLSPEYRRTVIDKDKYTDAAEVLSILNDMLEEEYTTESIMMAQFIMNRFDQSIGSQSPSRGIKAEEWFVVRNARMPSVLIELGFVTNPEDAKLMADGAYLKKLSEAIYNGIVDFVTMFEQSGGFTQIQ</sequence>
<dbReference type="Pfam" id="PF01520">
    <property type="entry name" value="Amidase_3"/>
    <property type="match status" value="1"/>
</dbReference>
<evidence type="ECO:0000313" key="6">
    <source>
        <dbReference type="Proteomes" id="UP000595917"/>
    </source>
</evidence>
<evidence type="ECO:0000313" key="5">
    <source>
        <dbReference type="EMBL" id="QQO08408.1"/>
    </source>
</evidence>
<keyword evidence="3" id="KW-0378">Hydrolase</keyword>
<comment type="catalytic activity">
    <reaction evidence="1">
        <text>Hydrolyzes the link between N-acetylmuramoyl residues and L-amino acid residues in certain cell-wall glycopeptides.</text>
        <dbReference type="EC" id="3.5.1.28"/>
    </reaction>
</comment>
<dbReference type="AlphaFoldDB" id="A0A7T7XLF1"/>
<accession>A0A7T7XLF1</accession>
<protein>
    <recommendedName>
        <fullName evidence="2">N-acetylmuramoyl-L-alanine amidase</fullName>
        <ecNumber evidence="2">3.5.1.28</ecNumber>
    </recommendedName>
</protein>
<dbReference type="GO" id="GO:0008745">
    <property type="term" value="F:N-acetylmuramoyl-L-alanine amidase activity"/>
    <property type="evidence" value="ECO:0007669"/>
    <property type="project" value="UniProtKB-EC"/>
</dbReference>
<dbReference type="InterPro" id="IPR002508">
    <property type="entry name" value="MurNAc-LAA_cat"/>
</dbReference>